<dbReference type="HOGENOM" id="CLU_076936_0_0_1"/>
<dbReference type="RefSeq" id="XP_001644609.1">
    <property type="nucleotide sequence ID" value="XM_001644559.1"/>
</dbReference>
<proteinExistence type="predicted"/>
<keyword evidence="3" id="KW-1185">Reference proteome</keyword>
<protein>
    <submittedName>
        <fullName evidence="2">Uncharacterized protein</fullName>
    </submittedName>
</protein>
<dbReference type="AlphaFoldDB" id="A7TLQ9"/>
<organism evidence="3">
    <name type="scientific">Vanderwaltozyma polyspora (strain ATCC 22028 / DSM 70294 / BCRC 21397 / CBS 2163 / NBRC 10782 / NRRL Y-8283 / UCD 57-17)</name>
    <name type="common">Kluyveromyces polysporus</name>
    <dbReference type="NCBI Taxonomy" id="436907"/>
    <lineage>
        <taxon>Eukaryota</taxon>
        <taxon>Fungi</taxon>
        <taxon>Dikarya</taxon>
        <taxon>Ascomycota</taxon>
        <taxon>Saccharomycotina</taxon>
        <taxon>Saccharomycetes</taxon>
        <taxon>Saccharomycetales</taxon>
        <taxon>Saccharomycetaceae</taxon>
        <taxon>Vanderwaltozyma</taxon>
    </lineage>
</organism>
<feature type="signal peptide" evidence="1">
    <location>
        <begin position="1"/>
        <end position="19"/>
    </location>
</feature>
<keyword evidence="1" id="KW-0732">Signal</keyword>
<dbReference type="EMBL" id="DS480417">
    <property type="protein sequence ID" value="EDO16751.1"/>
    <property type="molecule type" value="Genomic_DNA"/>
</dbReference>
<evidence type="ECO:0000313" key="2">
    <source>
        <dbReference type="EMBL" id="EDO16751.1"/>
    </source>
</evidence>
<dbReference type="GeneID" id="5544961"/>
<evidence type="ECO:0000313" key="3">
    <source>
        <dbReference type="Proteomes" id="UP000000267"/>
    </source>
</evidence>
<sequence length="291" mass="32619">MVITLITILTFAGAALVNAGLTGNVTPSIVDSGNLAYGVPLGFTGAINQANKTMYEHDTGIILNVTGVEHFVYTHETQIVKRANGYSIDIDSVIDEFSYYLRASHLDYGNGTIIPTSIRLDKRDRHQCDNGYWVEDAGTTYDYQNPTGMKLRSFLKQKDWTNNLNFPDHLEGGNALGYAAADHLLAISERHQCGGTYNWVDLKATDGKTVTYALASSTFTTGSKCDTARNRDQLAQEIRLGTAQAIRDVMTSWCIRVNNYGQWYGDVRFMRWENVNFCHQNAWDMPCQQNW</sequence>
<dbReference type="KEGG" id="vpo:Kpol_526p3"/>
<gene>
    <name evidence="2" type="ORF">Kpol_526p3</name>
</gene>
<accession>A7TLQ9</accession>
<name>A7TLQ9_VANPO</name>
<feature type="chain" id="PRO_5002715773" evidence="1">
    <location>
        <begin position="20"/>
        <end position="291"/>
    </location>
</feature>
<evidence type="ECO:0000256" key="1">
    <source>
        <dbReference type="SAM" id="SignalP"/>
    </source>
</evidence>
<dbReference type="InParanoid" id="A7TLQ9"/>
<dbReference type="eggNOG" id="ENOG502ST71">
    <property type="taxonomic scope" value="Eukaryota"/>
</dbReference>
<reference evidence="2 3" key="1">
    <citation type="journal article" date="2007" name="Proc. Natl. Acad. Sci. U.S.A.">
        <title>Independent sorting-out of thousands of duplicated gene pairs in two yeast species descended from a whole-genome duplication.</title>
        <authorList>
            <person name="Scannell D.R."/>
            <person name="Frank A.C."/>
            <person name="Conant G.C."/>
            <person name="Byrne K.P."/>
            <person name="Woolfit M."/>
            <person name="Wolfe K.H."/>
        </authorList>
    </citation>
    <scope>NUCLEOTIDE SEQUENCE [LARGE SCALE GENOMIC DNA]</scope>
    <source>
        <strain evidence="3">ATCC 22028 / DSM 70294 / BCRC 21397 / CBS 2163 / NBRC 10782 / NRRL Y-8283 / UCD 57-17</strain>
    </source>
</reference>
<dbReference type="OrthoDB" id="4069830at2759"/>
<dbReference type="PhylomeDB" id="A7TLQ9"/>
<dbReference type="Proteomes" id="UP000000267">
    <property type="component" value="Unassembled WGS sequence"/>
</dbReference>